<dbReference type="CDD" id="cd00082">
    <property type="entry name" value="HisKA"/>
    <property type="match status" value="1"/>
</dbReference>
<feature type="transmembrane region" description="Helical" evidence="14">
    <location>
        <begin position="171"/>
        <end position="193"/>
    </location>
</feature>
<feature type="domain" description="PAC" evidence="18">
    <location>
        <begin position="576"/>
        <end position="627"/>
    </location>
</feature>
<feature type="transmembrane region" description="Helical" evidence="14">
    <location>
        <begin position="12"/>
        <end position="33"/>
    </location>
</feature>
<evidence type="ECO:0000313" key="21">
    <source>
        <dbReference type="Proteomes" id="UP000004200"/>
    </source>
</evidence>
<dbReference type="SMART" id="SM00091">
    <property type="entry name" value="PAS"/>
    <property type="match status" value="2"/>
</dbReference>
<dbReference type="Pfam" id="PF13426">
    <property type="entry name" value="PAS_9"/>
    <property type="match status" value="1"/>
</dbReference>
<dbReference type="InterPro" id="IPR003661">
    <property type="entry name" value="HisK_dim/P_dom"/>
</dbReference>
<evidence type="ECO:0000256" key="14">
    <source>
        <dbReference type="SAM" id="Phobius"/>
    </source>
</evidence>
<dbReference type="PANTHER" id="PTHR45339">
    <property type="entry name" value="HYBRID SIGNAL TRANSDUCTION HISTIDINE KINASE J"/>
    <property type="match status" value="1"/>
</dbReference>
<keyword evidence="5 13" id="KW-0597">Phosphoprotein</keyword>
<evidence type="ECO:0000256" key="13">
    <source>
        <dbReference type="PROSITE-ProRule" id="PRU00169"/>
    </source>
</evidence>
<dbReference type="SMART" id="SM00387">
    <property type="entry name" value="HATPase_c"/>
    <property type="match status" value="1"/>
</dbReference>
<dbReference type="InterPro" id="IPR036097">
    <property type="entry name" value="HisK_dim/P_sf"/>
</dbReference>
<evidence type="ECO:0000259" key="18">
    <source>
        <dbReference type="PROSITE" id="PS50113"/>
    </source>
</evidence>
<dbReference type="eggNOG" id="COG2202">
    <property type="taxonomic scope" value="Bacteria"/>
</dbReference>
<evidence type="ECO:0000256" key="9">
    <source>
        <dbReference type="ARBA" id="ARBA00022989"/>
    </source>
</evidence>
<dbReference type="PROSITE" id="PS50112">
    <property type="entry name" value="PAS"/>
    <property type="match status" value="1"/>
</dbReference>
<dbReference type="InterPro" id="IPR036641">
    <property type="entry name" value="HPT_dom_sf"/>
</dbReference>
<keyword evidence="6 14" id="KW-0812">Transmembrane</keyword>
<dbReference type="InterPro" id="IPR011006">
    <property type="entry name" value="CheY-like_superfamily"/>
</dbReference>
<dbReference type="Gene3D" id="3.30.565.10">
    <property type="entry name" value="Histidine kinase-like ATPase, C-terminal domain"/>
    <property type="match status" value="1"/>
</dbReference>
<keyword evidence="20" id="KW-0808">Transferase</keyword>
<dbReference type="CDD" id="cd00130">
    <property type="entry name" value="PAS"/>
    <property type="match status" value="2"/>
</dbReference>
<dbReference type="InterPro" id="IPR001789">
    <property type="entry name" value="Sig_transdc_resp-reg_receiver"/>
</dbReference>
<dbReference type="Pfam" id="PF02518">
    <property type="entry name" value="HATPase_c"/>
    <property type="match status" value="1"/>
</dbReference>
<dbReference type="Pfam" id="PF00072">
    <property type="entry name" value="Response_reg"/>
    <property type="match status" value="1"/>
</dbReference>
<gene>
    <name evidence="20" type="ORF">ThidrDRAFT_2851</name>
</gene>
<dbReference type="Gene3D" id="1.20.120.160">
    <property type="entry name" value="HPT domain"/>
    <property type="match status" value="1"/>
</dbReference>
<feature type="domain" description="PAC" evidence="18">
    <location>
        <begin position="288"/>
        <end position="340"/>
    </location>
</feature>
<dbReference type="GO" id="GO:0005886">
    <property type="term" value="C:plasma membrane"/>
    <property type="evidence" value="ECO:0007669"/>
    <property type="project" value="UniProtKB-SubCell"/>
</dbReference>
<comment type="caution">
    <text evidence="20">The sequence shown here is derived from an EMBL/GenBank/DDBJ whole genome shotgun (WGS) entry which is preliminary data.</text>
</comment>
<dbReference type="InterPro" id="IPR036890">
    <property type="entry name" value="HATPase_C_sf"/>
</dbReference>
<keyword evidence="8" id="KW-0067">ATP-binding</keyword>
<dbReference type="Pfam" id="PF00512">
    <property type="entry name" value="HisKA"/>
    <property type="match status" value="1"/>
</dbReference>
<keyword evidence="9 14" id="KW-1133">Transmembrane helix</keyword>
<dbReference type="SMART" id="SM00448">
    <property type="entry name" value="REC"/>
    <property type="match status" value="1"/>
</dbReference>
<evidence type="ECO:0000259" key="17">
    <source>
        <dbReference type="PROSITE" id="PS50112"/>
    </source>
</evidence>
<keyword evidence="4" id="KW-1003">Cell membrane</keyword>
<dbReference type="InterPro" id="IPR000700">
    <property type="entry name" value="PAS-assoc_C"/>
</dbReference>
<accession>G2E3I8</accession>
<dbReference type="Gene3D" id="3.40.50.2300">
    <property type="match status" value="1"/>
</dbReference>
<dbReference type="eggNOG" id="COG2205">
    <property type="taxonomic scope" value="Bacteria"/>
</dbReference>
<comment type="subcellular location">
    <subcellularLocation>
        <location evidence="2">Cell membrane</location>
        <topology evidence="2">Multi-pass membrane protein</topology>
    </subcellularLocation>
</comment>
<evidence type="ECO:0000256" key="5">
    <source>
        <dbReference type="ARBA" id="ARBA00022553"/>
    </source>
</evidence>
<dbReference type="CDD" id="cd17546">
    <property type="entry name" value="REC_hyHK_CKI1_RcsC-like"/>
    <property type="match status" value="1"/>
</dbReference>
<dbReference type="PRINTS" id="PR00344">
    <property type="entry name" value="BCTRLSENSOR"/>
</dbReference>
<feature type="domain" description="Response regulatory" evidence="16">
    <location>
        <begin position="902"/>
        <end position="1019"/>
    </location>
</feature>
<dbReference type="PROSITE" id="PS50113">
    <property type="entry name" value="PAC"/>
    <property type="match status" value="2"/>
</dbReference>
<keyword evidence="7" id="KW-0547">Nucleotide-binding</keyword>
<organism evidence="20 21">
    <name type="scientific">Thiorhodococcus drewsii AZ1</name>
    <dbReference type="NCBI Taxonomy" id="765913"/>
    <lineage>
        <taxon>Bacteria</taxon>
        <taxon>Pseudomonadati</taxon>
        <taxon>Pseudomonadota</taxon>
        <taxon>Gammaproteobacteria</taxon>
        <taxon>Chromatiales</taxon>
        <taxon>Chromatiaceae</taxon>
        <taxon>Thiorhodococcus</taxon>
    </lineage>
</organism>
<dbReference type="PROSITE" id="PS50109">
    <property type="entry name" value="HIS_KIN"/>
    <property type="match status" value="1"/>
</dbReference>
<keyword evidence="21" id="KW-1185">Reference proteome</keyword>
<dbReference type="InterPro" id="IPR003594">
    <property type="entry name" value="HATPase_dom"/>
</dbReference>
<protein>
    <recommendedName>
        <fullName evidence="3">histidine kinase</fullName>
        <ecNumber evidence="3">2.7.13.3</ecNumber>
    </recommendedName>
</protein>
<evidence type="ECO:0000256" key="8">
    <source>
        <dbReference type="ARBA" id="ARBA00022840"/>
    </source>
</evidence>
<sequence length="1158" mass="128798">MIPNHSRPFAAGLSRSVPIVVLLSIGVCVLLFWQHWEHRLAMQRVVQGLAEMRQAQIDLAKGFLQVSLSGSPGAPFSRDAGIVLLHQSIDSFERALAARGSASTDSLESFERAASEFEHLLDRWRLDPSPDPSRMVALRVAYGDLERRAEESDAAVEQGMVALNGLIERNFVVTLTGAVLALMITIGIVILAVRRQHLWLQARQQSDAALRESESNLREAKRLARLGHWHWSLDRKHPVWSEEIYEICGLDPTSPAPRLVELRHLFDPESWGVLSEALRRVRVEGVACECDLRILCHDGDQRWATMRGEALRNGSGEVVALRGTLQDVTFRKQAELALAEQTLHYEAMIATSIDGFWMLDPEGRILATNDAYLKRSGYGREEMLGMRVADLEAMETSEHVAPRIARIKRSGHDLFESRHRTKDGVVWPVEVSVSFSPASGGRLFVFIRDIGERKRANRVLFEQQTAALEEQRRAQIAALSLMEEAIAARERAETAFASLRESEQRLLLAQEGAQVGIWEWDPAEDRLYCSPECHRLYGLPPDSFSRIDDWGACLHPEDFKRLRSGWLANPDASPFFEDEFRIFREHGEVRWIFTKGHLVRDASGLPRLFGINMDVTDQKHLVAELEQYRLHLEELVEVRTSELAAARNEAERLARIKSAFLANMSHEIRTPLNAVLGLARIGARDSLGLKVRSTFERILMAGEHLLGVINDILDYSKIEAGRFVLESHAFRLVDLISKAADLQVGVARDKGLDYRIECSPDLPGWVMGDAQRLRQILVNLLSNAVKFTERGEVCLRVEVAGPCIRFNVTDTGVGMRDEQIARLFTPFEQADGSTTRRFGGTGLGLAISRNLARLMGGEILVESAPGQGSRFTLSLSLPIAEPVQDRTKFESEMAGRRLAGIHVLAAEDVELNRVILEDLLEHEGARCRLVENGRLAVESVRKAGPQGFDLVLMDVQMPEMDGYEATRRIHALAPDLPVIALTAHALPEERAKCMSAGMVDHVSKPIEPDALVAAILGHVARTQPDRAIEQEDAGMPDSEAGCVLDSGRACVDWDRLTRRFEGRPGFVEKLIRVSLSVTVESPGRLRAAIASGNLGEIDFVAHSIKGTAANLEAARIVEQAALTERSAKAGQEAAFAQAAELADMVESLEIELRRMLDR</sequence>
<evidence type="ECO:0000256" key="2">
    <source>
        <dbReference type="ARBA" id="ARBA00004651"/>
    </source>
</evidence>
<dbReference type="SUPFAM" id="SSF47226">
    <property type="entry name" value="Histidine-containing phosphotransfer domain, HPT domain"/>
    <property type="match status" value="1"/>
</dbReference>
<evidence type="ECO:0000256" key="7">
    <source>
        <dbReference type="ARBA" id="ARBA00022741"/>
    </source>
</evidence>
<evidence type="ECO:0000259" key="15">
    <source>
        <dbReference type="PROSITE" id="PS50109"/>
    </source>
</evidence>
<dbReference type="EC" id="2.7.13.3" evidence="3"/>
<evidence type="ECO:0000256" key="12">
    <source>
        <dbReference type="PROSITE-ProRule" id="PRU00110"/>
    </source>
</evidence>
<dbReference type="GO" id="GO:0000155">
    <property type="term" value="F:phosphorelay sensor kinase activity"/>
    <property type="evidence" value="ECO:0007669"/>
    <property type="project" value="InterPro"/>
</dbReference>
<evidence type="ECO:0000256" key="11">
    <source>
        <dbReference type="ARBA" id="ARBA00023136"/>
    </source>
</evidence>
<dbReference type="Gene3D" id="3.30.450.20">
    <property type="entry name" value="PAS domain"/>
    <property type="match status" value="3"/>
</dbReference>
<evidence type="ECO:0000256" key="3">
    <source>
        <dbReference type="ARBA" id="ARBA00012438"/>
    </source>
</evidence>
<evidence type="ECO:0000259" key="19">
    <source>
        <dbReference type="PROSITE" id="PS50894"/>
    </source>
</evidence>
<dbReference type="SUPFAM" id="SSF55874">
    <property type="entry name" value="ATPase domain of HSP90 chaperone/DNA topoisomerase II/histidine kinase"/>
    <property type="match status" value="1"/>
</dbReference>
<dbReference type="Pfam" id="PF08447">
    <property type="entry name" value="PAS_3"/>
    <property type="match status" value="2"/>
</dbReference>
<dbReference type="PROSITE" id="PS50894">
    <property type="entry name" value="HPT"/>
    <property type="match status" value="1"/>
</dbReference>
<evidence type="ECO:0000256" key="1">
    <source>
        <dbReference type="ARBA" id="ARBA00000085"/>
    </source>
</evidence>
<evidence type="ECO:0000313" key="20">
    <source>
        <dbReference type="EMBL" id="EGV30101.1"/>
    </source>
</evidence>
<feature type="modified residue" description="4-aspartylphosphate" evidence="13">
    <location>
        <position position="954"/>
    </location>
</feature>
<dbReference type="Pfam" id="PF01627">
    <property type="entry name" value="Hpt"/>
    <property type="match status" value="1"/>
</dbReference>
<evidence type="ECO:0000256" key="4">
    <source>
        <dbReference type="ARBA" id="ARBA00022475"/>
    </source>
</evidence>
<reference evidence="20 21" key="1">
    <citation type="submission" date="2011-06" db="EMBL/GenBank/DDBJ databases">
        <title>The draft genome of Thiorhodococcus drewsii AZ1.</title>
        <authorList>
            <consortium name="US DOE Joint Genome Institute (JGI-PGF)"/>
            <person name="Lucas S."/>
            <person name="Han J."/>
            <person name="Lapidus A."/>
            <person name="Cheng J.-F."/>
            <person name="Goodwin L."/>
            <person name="Pitluck S."/>
            <person name="Peters L."/>
            <person name="Land M.L."/>
            <person name="Hauser L."/>
            <person name="Vogl K."/>
            <person name="Liu Z."/>
            <person name="Imhoff J."/>
            <person name="Thiel V."/>
            <person name="Frigaard N.-U."/>
            <person name="Bryant D.A."/>
            <person name="Woyke T.J."/>
        </authorList>
    </citation>
    <scope>NUCLEOTIDE SEQUENCE [LARGE SCALE GENOMIC DNA]</scope>
    <source>
        <strain evidence="20 21">AZ1</strain>
    </source>
</reference>
<dbReference type="InterPro" id="IPR000014">
    <property type="entry name" value="PAS"/>
</dbReference>
<comment type="catalytic activity">
    <reaction evidence="1">
        <text>ATP + protein L-histidine = ADP + protein N-phospho-L-histidine.</text>
        <dbReference type="EC" id="2.7.13.3"/>
    </reaction>
</comment>
<dbReference type="SMART" id="SM00388">
    <property type="entry name" value="HisKA"/>
    <property type="match status" value="1"/>
</dbReference>
<evidence type="ECO:0000256" key="6">
    <source>
        <dbReference type="ARBA" id="ARBA00022692"/>
    </source>
</evidence>
<dbReference type="InterPro" id="IPR013655">
    <property type="entry name" value="PAS_fold_3"/>
</dbReference>
<feature type="domain" description="HPt" evidence="19">
    <location>
        <begin position="1063"/>
        <end position="1158"/>
    </location>
</feature>
<evidence type="ECO:0000256" key="10">
    <source>
        <dbReference type="ARBA" id="ARBA00023012"/>
    </source>
</evidence>
<dbReference type="SMART" id="SM00086">
    <property type="entry name" value="PAC"/>
    <property type="match status" value="2"/>
</dbReference>
<dbReference type="NCBIfam" id="TIGR00229">
    <property type="entry name" value="sensory_box"/>
    <property type="match status" value="3"/>
</dbReference>
<dbReference type="SUPFAM" id="SSF55785">
    <property type="entry name" value="PYP-like sensor domain (PAS domain)"/>
    <property type="match status" value="3"/>
</dbReference>
<dbReference type="STRING" id="765913.ThidrDRAFT_2851"/>
<dbReference type="PATRIC" id="fig|765913.3.peg.2914"/>
<feature type="modified residue" description="Phosphohistidine" evidence="12">
    <location>
        <position position="1102"/>
    </location>
</feature>
<dbReference type="EMBL" id="AFWT01000020">
    <property type="protein sequence ID" value="EGV30101.1"/>
    <property type="molecule type" value="Genomic_DNA"/>
</dbReference>
<dbReference type="SUPFAM" id="SSF47384">
    <property type="entry name" value="Homodimeric domain of signal transducing histidine kinase"/>
    <property type="match status" value="1"/>
</dbReference>
<dbReference type="SUPFAM" id="SSF52172">
    <property type="entry name" value="CheY-like"/>
    <property type="match status" value="1"/>
</dbReference>
<keyword evidence="10" id="KW-0902">Two-component regulatory system</keyword>
<dbReference type="PROSITE" id="PS50110">
    <property type="entry name" value="RESPONSE_REGULATORY"/>
    <property type="match status" value="1"/>
</dbReference>
<keyword evidence="20" id="KW-0418">Kinase</keyword>
<dbReference type="CDD" id="cd16922">
    <property type="entry name" value="HATPase_EvgS-ArcB-TorS-like"/>
    <property type="match status" value="1"/>
</dbReference>
<feature type="domain" description="Histidine kinase" evidence="15">
    <location>
        <begin position="663"/>
        <end position="879"/>
    </location>
</feature>
<evidence type="ECO:0000259" key="16">
    <source>
        <dbReference type="PROSITE" id="PS50110"/>
    </source>
</evidence>
<dbReference type="InterPro" id="IPR005467">
    <property type="entry name" value="His_kinase_dom"/>
</dbReference>
<dbReference type="AlphaFoldDB" id="G2E3I8"/>
<dbReference type="InterPro" id="IPR008207">
    <property type="entry name" value="Sig_transdc_His_kin_Hpt_dom"/>
</dbReference>
<dbReference type="Proteomes" id="UP000004200">
    <property type="component" value="Unassembled WGS sequence"/>
</dbReference>
<keyword evidence="11 14" id="KW-0472">Membrane</keyword>
<dbReference type="InterPro" id="IPR035965">
    <property type="entry name" value="PAS-like_dom_sf"/>
</dbReference>
<feature type="domain" description="PAS" evidence="17">
    <location>
        <begin position="341"/>
        <end position="411"/>
    </location>
</feature>
<dbReference type="GO" id="GO:0005524">
    <property type="term" value="F:ATP binding"/>
    <property type="evidence" value="ECO:0007669"/>
    <property type="project" value="UniProtKB-KW"/>
</dbReference>
<dbReference type="FunFam" id="3.30.565.10:FF:000010">
    <property type="entry name" value="Sensor histidine kinase RcsC"/>
    <property type="match status" value="1"/>
</dbReference>
<name>G2E3I8_9GAMM</name>
<dbReference type="InterPro" id="IPR001610">
    <property type="entry name" value="PAC"/>
</dbReference>
<dbReference type="PANTHER" id="PTHR45339:SF1">
    <property type="entry name" value="HYBRID SIGNAL TRANSDUCTION HISTIDINE KINASE J"/>
    <property type="match status" value="1"/>
</dbReference>
<proteinExistence type="predicted"/>
<dbReference type="InterPro" id="IPR004358">
    <property type="entry name" value="Sig_transdc_His_kin-like_C"/>
</dbReference>
<dbReference type="Gene3D" id="1.10.287.130">
    <property type="match status" value="1"/>
</dbReference>
<dbReference type="Gene3D" id="2.10.70.100">
    <property type="match status" value="2"/>
</dbReference>